<dbReference type="InterPro" id="IPR023473">
    <property type="entry name" value="AMMECR1"/>
</dbReference>
<organism evidence="2">
    <name type="scientific">marine metagenome</name>
    <dbReference type="NCBI Taxonomy" id="408172"/>
    <lineage>
        <taxon>unclassified sequences</taxon>
        <taxon>metagenomes</taxon>
        <taxon>ecological metagenomes</taxon>
    </lineage>
</organism>
<dbReference type="NCBIfam" id="TIGR04336">
    <property type="entry name" value="AmmeMemoSam_B"/>
    <property type="match status" value="1"/>
</dbReference>
<dbReference type="InterPro" id="IPR002733">
    <property type="entry name" value="AMMECR1_domain"/>
</dbReference>
<dbReference type="Gene3D" id="3.40.830.10">
    <property type="entry name" value="LigB-like"/>
    <property type="match status" value="1"/>
</dbReference>
<dbReference type="PANTHER" id="PTHR13016">
    <property type="entry name" value="AMMECR1 HOMOLOG"/>
    <property type="match status" value="1"/>
</dbReference>
<gene>
    <name evidence="2" type="ORF">METZ01_LOCUS348707</name>
</gene>
<dbReference type="PANTHER" id="PTHR13016:SF0">
    <property type="entry name" value="AMME SYNDROME CANDIDATE GENE 1 PROTEIN"/>
    <property type="match status" value="1"/>
</dbReference>
<name>A0A382RDR8_9ZZZZ</name>
<dbReference type="Pfam" id="PF01871">
    <property type="entry name" value="AMMECR1"/>
    <property type="match status" value="1"/>
</dbReference>
<dbReference type="AlphaFoldDB" id="A0A382RDR8"/>
<feature type="non-terminal residue" evidence="2">
    <location>
        <position position="1"/>
    </location>
</feature>
<dbReference type="Gene3D" id="3.30.700.20">
    <property type="entry name" value="Hypothetical protein ph0010, domain 1"/>
    <property type="match status" value="1"/>
</dbReference>
<dbReference type="PROSITE" id="PS51112">
    <property type="entry name" value="AMMECR1"/>
    <property type="match status" value="1"/>
</dbReference>
<dbReference type="InterPro" id="IPR036071">
    <property type="entry name" value="AMMECR1_dom_sf"/>
</dbReference>
<proteinExistence type="predicted"/>
<dbReference type="NCBIfam" id="TIGR04335">
    <property type="entry name" value="AmmeMemoSam_A"/>
    <property type="match status" value="1"/>
</dbReference>
<reference evidence="2" key="1">
    <citation type="submission" date="2018-05" db="EMBL/GenBank/DDBJ databases">
        <authorList>
            <person name="Lanie J.A."/>
            <person name="Ng W.-L."/>
            <person name="Kazmierczak K.M."/>
            <person name="Andrzejewski T.M."/>
            <person name="Davidsen T.M."/>
            <person name="Wayne K.J."/>
            <person name="Tettelin H."/>
            <person name="Glass J.I."/>
            <person name="Rusch D."/>
            <person name="Podicherti R."/>
            <person name="Tsui H.-C.T."/>
            <person name="Winkler M.E."/>
        </authorList>
    </citation>
    <scope>NUCLEOTIDE SEQUENCE</scope>
</reference>
<dbReference type="InterPro" id="IPR027485">
    <property type="entry name" value="AMMECR1_N"/>
</dbReference>
<dbReference type="InterPro" id="IPR027623">
    <property type="entry name" value="AmmeMemoSam_A"/>
</dbReference>
<evidence type="ECO:0000259" key="1">
    <source>
        <dbReference type="PROSITE" id="PS51112"/>
    </source>
</evidence>
<feature type="domain" description="AMMECR1" evidence="1">
    <location>
        <begin position="90"/>
        <end position="278"/>
    </location>
</feature>
<dbReference type="SUPFAM" id="SSF143447">
    <property type="entry name" value="AMMECR1-like"/>
    <property type="match status" value="1"/>
</dbReference>
<evidence type="ECO:0000313" key="2">
    <source>
        <dbReference type="EMBL" id="SVC95853.1"/>
    </source>
</evidence>
<dbReference type="Gene3D" id="3.30.1490.150">
    <property type="entry name" value="Hypothetical protein ph0010, domain 2"/>
    <property type="match status" value="1"/>
</dbReference>
<accession>A0A382RDR8</accession>
<dbReference type="EMBL" id="UINC01121003">
    <property type="protein sequence ID" value="SVC95853.1"/>
    <property type="molecule type" value="Genomic_DNA"/>
</dbReference>
<sequence length="278" mass="30782">SHFHDYDTAIKKDAEATRAIETFNVGGLNGGLACGFRPLSGLLRVARRLDLRPTALDVRNSGDTVGDKKRVVGYGSYAFEYSGIARIPEKFRSGLIDIAQRSIRHGIKTGRCPNVDVMSFPQPMRTMRRTFVSIHADGKLRGCVGSIGASNHLAADVTQNAYRAAFQDKRFKALTDGDLEGIDLGVSILSTPRPMEFDDEAHLAEQIQPDKDGLILSDGDKRGVFLPVVWEQISSPREFVRRLKNKAGLPLDYWSDSLQVWRYTTETFSAKFSPATTS</sequence>
<protein>
    <recommendedName>
        <fullName evidence="1">AMMECR1 domain-containing protein</fullName>
    </recommendedName>
</protein>